<evidence type="ECO:0000256" key="1">
    <source>
        <dbReference type="SAM" id="Phobius"/>
    </source>
</evidence>
<dbReference type="OrthoDB" id="4822551at2"/>
<keyword evidence="1" id="KW-0472">Membrane</keyword>
<dbReference type="SUPFAM" id="SSF49785">
    <property type="entry name" value="Galactose-binding domain-like"/>
    <property type="match status" value="1"/>
</dbReference>
<keyword evidence="1" id="KW-0812">Transmembrane</keyword>
<dbReference type="EMBL" id="SIJB01000021">
    <property type="protein sequence ID" value="NBI29075.1"/>
    <property type="molecule type" value="Genomic_DNA"/>
</dbReference>
<feature type="transmembrane region" description="Helical" evidence="1">
    <location>
        <begin position="72"/>
        <end position="94"/>
    </location>
</feature>
<feature type="domain" description="VanZ-like" evidence="2">
    <location>
        <begin position="16"/>
        <end position="116"/>
    </location>
</feature>
<dbReference type="Gene3D" id="2.60.120.1060">
    <property type="entry name" value="NPCBM/NEW2 domain"/>
    <property type="match status" value="1"/>
</dbReference>
<keyword evidence="1" id="KW-1133">Transmembrane helix</keyword>
<evidence type="ECO:0000313" key="3">
    <source>
        <dbReference type="EMBL" id="NBI29075.1"/>
    </source>
</evidence>
<organism evidence="3 4">
    <name type="scientific">Chengkuizengella marina</name>
    <dbReference type="NCBI Taxonomy" id="2507566"/>
    <lineage>
        <taxon>Bacteria</taxon>
        <taxon>Bacillati</taxon>
        <taxon>Bacillota</taxon>
        <taxon>Bacilli</taxon>
        <taxon>Bacillales</taxon>
        <taxon>Paenibacillaceae</taxon>
        <taxon>Chengkuizengella</taxon>
    </lineage>
</organism>
<sequence length="283" mass="31844">MFFGFGRSTIDGRQEYIFNLIPTGIPLQLPYFGLPQETFNFTLWLFDFGNFAAFIPFGIFIPLFFRYNFIQFIVLFCSSIFILETLQTLTFLGSFDINDVIVNTLGATVGFFAYKIGIRSNNILKKIVITGVTTVILSIGVLVVADVFNPSPSVIALHKLTESQSNLVEDNNFSSFEVADENINPKLNVYSSKGENFNQYTYQLEGKYTQLSGFVGIPDDINDYQGSVVISVDGKERMNQSYSKDIPPSPPGYFTIGLENANELKITFNDSNILLWDVTLLEF</sequence>
<feature type="transmembrane region" description="Helical" evidence="1">
    <location>
        <begin position="41"/>
        <end position="65"/>
    </location>
</feature>
<keyword evidence="4" id="KW-1185">Reference proteome</keyword>
<dbReference type="InterPro" id="IPR038637">
    <property type="entry name" value="NPCBM_sf"/>
</dbReference>
<dbReference type="InterPro" id="IPR008979">
    <property type="entry name" value="Galactose-bd-like_sf"/>
</dbReference>
<dbReference type="AlphaFoldDB" id="A0A6N9Q1R7"/>
<comment type="caution">
    <text evidence="3">The sequence shown here is derived from an EMBL/GenBank/DDBJ whole genome shotgun (WGS) entry which is preliminary data.</text>
</comment>
<feature type="transmembrane region" description="Helical" evidence="1">
    <location>
        <begin position="127"/>
        <end position="148"/>
    </location>
</feature>
<dbReference type="Proteomes" id="UP000448943">
    <property type="component" value="Unassembled WGS sequence"/>
</dbReference>
<reference evidence="3 4" key="1">
    <citation type="submission" date="2019-01" db="EMBL/GenBank/DDBJ databases">
        <title>Chengkuizengella sp. nov., isolated from deep-sea sediment of East Pacific Ocean.</title>
        <authorList>
            <person name="Yang J."/>
            <person name="Lai Q."/>
            <person name="Shao Z."/>
        </authorList>
    </citation>
    <scope>NUCLEOTIDE SEQUENCE [LARGE SCALE GENOMIC DNA]</scope>
    <source>
        <strain evidence="3 4">YPA3-1-1</strain>
    </source>
</reference>
<dbReference type="Pfam" id="PF04892">
    <property type="entry name" value="VanZ"/>
    <property type="match status" value="1"/>
</dbReference>
<dbReference type="InterPro" id="IPR006976">
    <property type="entry name" value="VanZ-like"/>
</dbReference>
<proteinExistence type="predicted"/>
<evidence type="ECO:0000259" key="2">
    <source>
        <dbReference type="Pfam" id="PF04892"/>
    </source>
</evidence>
<accession>A0A6N9Q1R7</accession>
<feature type="transmembrane region" description="Helical" evidence="1">
    <location>
        <begin position="100"/>
        <end position="118"/>
    </location>
</feature>
<gene>
    <name evidence="3" type="ORF">ERL59_08900</name>
</gene>
<protein>
    <submittedName>
        <fullName evidence="3">VanZ family protein</fullName>
    </submittedName>
</protein>
<evidence type="ECO:0000313" key="4">
    <source>
        <dbReference type="Proteomes" id="UP000448943"/>
    </source>
</evidence>
<name>A0A6N9Q1R7_9BACL</name>